<protein>
    <submittedName>
        <fullName evidence="2">KAP family P-loop domain-containing protein</fullName>
    </submittedName>
</protein>
<reference evidence="2 3" key="1">
    <citation type="submission" date="2017-07" db="EMBL/GenBank/DDBJ databases">
        <title>Genomes of Fischerella (Mastigocladus) sp. strains.</title>
        <authorList>
            <person name="Miller S.R."/>
        </authorList>
    </citation>
    <scope>NUCLEOTIDE SEQUENCE [LARGE SCALE GENOMIC DNA]</scope>
    <source>
        <strain evidence="2 3">CCMEE 5330</strain>
    </source>
</reference>
<dbReference type="RefSeq" id="WP_370745755.1">
    <property type="nucleotide sequence ID" value="NZ_NMQI01000070.1"/>
</dbReference>
<evidence type="ECO:0000313" key="3">
    <source>
        <dbReference type="Proteomes" id="UP000234966"/>
    </source>
</evidence>
<dbReference type="InterPro" id="IPR027417">
    <property type="entry name" value="P-loop_NTPase"/>
</dbReference>
<proteinExistence type="predicted"/>
<accession>A0A2N6ML87</accession>
<dbReference type="SUPFAM" id="SSF52540">
    <property type="entry name" value="P-loop containing nucleoside triphosphate hydrolases"/>
    <property type="match status" value="1"/>
</dbReference>
<evidence type="ECO:0000313" key="2">
    <source>
        <dbReference type="EMBL" id="PMB47533.1"/>
    </source>
</evidence>
<organism evidence="2 3">
    <name type="scientific">Fischerella thermalis CCMEE 5330</name>
    <dbReference type="NCBI Taxonomy" id="2019670"/>
    <lineage>
        <taxon>Bacteria</taxon>
        <taxon>Bacillati</taxon>
        <taxon>Cyanobacteriota</taxon>
        <taxon>Cyanophyceae</taxon>
        <taxon>Nostocales</taxon>
        <taxon>Hapalosiphonaceae</taxon>
        <taxon>Fischerella</taxon>
    </lineage>
</organism>
<dbReference type="Gene3D" id="3.40.50.300">
    <property type="entry name" value="P-loop containing nucleotide triphosphate hydrolases"/>
    <property type="match status" value="1"/>
</dbReference>
<comment type="caution">
    <text evidence="2">The sequence shown here is derived from an EMBL/GenBank/DDBJ whole genome shotgun (WGS) entry which is preliminary data.</text>
</comment>
<evidence type="ECO:0000259" key="1">
    <source>
        <dbReference type="Pfam" id="PF13191"/>
    </source>
</evidence>
<dbReference type="Pfam" id="PF13191">
    <property type="entry name" value="AAA_16"/>
    <property type="match status" value="1"/>
</dbReference>
<dbReference type="EMBL" id="NMQI01000070">
    <property type="protein sequence ID" value="PMB47533.1"/>
    <property type="molecule type" value="Genomic_DNA"/>
</dbReference>
<name>A0A2N6ML87_9CYAN</name>
<feature type="domain" description="Orc1-like AAA ATPase" evidence="1">
    <location>
        <begin position="46"/>
        <end position="130"/>
    </location>
</feature>
<dbReference type="AlphaFoldDB" id="A0A2N6ML87"/>
<feature type="non-terminal residue" evidence="2">
    <location>
        <position position="182"/>
    </location>
</feature>
<gene>
    <name evidence="2" type="ORF">CEN41_03470</name>
</gene>
<sequence length="182" mass="21496">MTSIDEIIKREVNPFDSVSIKPMHFWYETKNFAVTVDSIHQQEILELEELLNLVDTDHISRSVLLIGDSGSGKTHLLSRLKNKFNSKAFFVHIICNWVESNYIWRHVLRNTVDCLMQVPEGQQESQLILWLKSLSAFTKKSFKEKFFNDSIWNLLQSDRQKFIQHLKQNYKQAAIYNPDIFF</sequence>
<dbReference type="Proteomes" id="UP000234966">
    <property type="component" value="Unassembled WGS sequence"/>
</dbReference>
<dbReference type="InterPro" id="IPR041664">
    <property type="entry name" value="AAA_16"/>
</dbReference>